<reference evidence="1 2" key="1">
    <citation type="journal article" date="2018" name="Front. Plant Sci.">
        <title>Red Clover (Trifolium pratense) and Zigzag Clover (T. medium) - A Picture of Genomic Similarities and Differences.</title>
        <authorList>
            <person name="Dluhosova J."/>
            <person name="Istvanek J."/>
            <person name="Nedelnik J."/>
            <person name="Repkova J."/>
        </authorList>
    </citation>
    <scope>NUCLEOTIDE SEQUENCE [LARGE SCALE GENOMIC DNA]</scope>
    <source>
        <strain evidence="2">cv. 10/8</strain>
        <tissue evidence="1">Leaf</tissue>
    </source>
</reference>
<name>A0A392T0Y6_9FABA</name>
<evidence type="ECO:0000313" key="1">
    <source>
        <dbReference type="EMBL" id="MCI54047.1"/>
    </source>
</evidence>
<dbReference type="Proteomes" id="UP000265520">
    <property type="component" value="Unassembled WGS sequence"/>
</dbReference>
<evidence type="ECO:0000313" key="2">
    <source>
        <dbReference type="Proteomes" id="UP000265520"/>
    </source>
</evidence>
<accession>A0A392T0Y6</accession>
<feature type="non-terminal residue" evidence="1">
    <location>
        <position position="67"/>
    </location>
</feature>
<keyword evidence="2" id="KW-1185">Reference proteome</keyword>
<dbReference type="EMBL" id="LXQA010473329">
    <property type="protein sequence ID" value="MCI54047.1"/>
    <property type="molecule type" value="Genomic_DNA"/>
</dbReference>
<proteinExistence type="predicted"/>
<protein>
    <submittedName>
        <fullName evidence="1">Uncharacterized protein</fullName>
    </submittedName>
</protein>
<sequence>MSRSHRSLEHQQAATEDAILELTHEEENTLSPGPGLCDHRIAAEITGPRALGGIGPLLDALHEGTTY</sequence>
<dbReference type="AlphaFoldDB" id="A0A392T0Y6"/>
<comment type="caution">
    <text evidence="1">The sequence shown here is derived from an EMBL/GenBank/DDBJ whole genome shotgun (WGS) entry which is preliminary data.</text>
</comment>
<organism evidence="1 2">
    <name type="scientific">Trifolium medium</name>
    <dbReference type="NCBI Taxonomy" id="97028"/>
    <lineage>
        <taxon>Eukaryota</taxon>
        <taxon>Viridiplantae</taxon>
        <taxon>Streptophyta</taxon>
        <taxon>Embryophyta</taxon>
        <taxon>Tracheophyta</taxon>
        <taxon>Spermatophyta</taxon>
        <taxon>Magnoliopsida</taxon>
        <taxon>eudicotyledons</taxon>
        <taxon>Gunneridae</taxon>
        <taxon>Pentapetalae</taxon>
        <taxon>rosids</taxon>
        <taxon>fabids</taxon>
        <taxon>Fabales</taxon>
        <taxon>Fabaceae</taxon>
        <taxon>Papilionoideae</taxon>
        <taxon>50 kb inversion clade</taxon>
        <taxon>NPAAA clade</taxon>
        <taxon>Hologalegina</taxon>
        <taxon>IRL clade</taxon>
        <taxon>Trifolieae</taxon>
        <taxon>Trifolium</taxon>
    </lineage>
</organism>